<feature type="region of interest" description="Disordered" evidence="1">
    <location>
        <begin position="267"/>
        <end position="333"/>
    </location>
</feature>
<keyword evidence="3" id="KW-1185">Reference proteome</keyword>
<feature type="compositionally biased region" description="Basic residues" evidence="1">
    <location>
        <begin position="274"/>
        <end position="286"/>
    </location>
</feature>
<dbReference type="OMA" id="CGCIQET"/>
<evidence type="ECO:0000313" key="2">
    <source>
        <dbReference type="EnsemblMetazoa" id="XP_026294828"/>
    </source>
</evidence>
<evidence type="ECO:0000313" key="3">
    <source>
        <dbReference type="Proteomes" id="UP000005203"/>
    </source>
</evidence>
<reference evidence="2" key="1">
    <citation type="submission" date="2021-01" db="UniProtKB">
        <authorList>
            <consortium name="EnsemblMetazoa"/>
        </authorList>
    </citation>
    <scope>IDENTIFICATION</scope>
    <source>
        <strain evidence="2">DH4</strain>
    </source>
</reference>
<name>A0A7M7MFX9_APIME</name>
<dbReference type="KEGG" id="ame:107963989"/>
<reference evidence="4" key="2">
    <citation type="submission" date="2025-04" db="UniProtKB">
        <authorList>
            <consortium name="RefSeq"/>
        </authorList>
    </citation>
    <scope>IDENTIFICATION</scope>
    <source>
        <strain evidence="4">DH4</strain>
        <tissue evidence="4">Whole body</tissue>
    </source>
</reference>
<organism evidence="2">
    <name type="scientific">Apis mellifera</name>
    <name type="common">Honeybee</name>
    <dbReference type="NCBI Taxonomy" id="7460"/>
    <lineage>
        <taxon>Eukaryota</taxon>
        <taxon>Metazoa</taxon>
        <taxon>Ecdysozoa</taxon>
        <taxon>Arthropoda</taxon>
        <taxon>Hexapoda</taxon>
        <taxon>Insecta</taxon>
        <taxon>Pterygota</taxon>
        <taxon>Neoptera</taxon>
        <taxon>Endopterygota</taxon>
        <taxon>Hymenoptera</taxon>
        <taxon>Apocrita</taxon>
        <taxon>Aculeata</taxon>
        <taxon>Apoidea</taxon>
        <taxon>Anthophila</taxon>
        <taxon>Apidae</taxon>
        <taxon>Apis</taxon>
    </lineage>
</organism>
<dbReference type="GeneID" id="107963989"/>
<evidence type="ECO:0000256" key="1">
    <source>
        <dbReference type="SAM" id="MobiDB-lite"/>
    </source>
</evidence>
<gene>
    <name evidence="4" type="primary">LOC107963989</name>
</gene>
<evidence type="ECO:0000313" key="4">
    <source>
        <dbReference type="RefSeq" id="XP_026294828.1"/>
    </source>
</evidence>
<dbReference type="Proteomes" id="UP000005203">
    <property type="component" value="Linkage group LG2"/>
</dbReference>
<feature type="compositionally biased region" description="Polar residues" evidence="1">
    <location>
        <begin position="319"/>
        <end position="333"/>
    </location>
</feature>
<dbReference type="EnsemblMetazoa" id="XM_026439043">
    <property type="protein sequence ID" value="XP_026294828"/>
    <property type="gene ID" value="LOC107963989"/>
</dbReference>
<proteinExistence type="predicted"/>
<accession>A0A8B8GUB4</accession>
<dbReference type="RefSeq" id="XP_026294828.1">
    <property type="nucleotide sequence ID" value="XM_026439043.1"/>
</dbReference>
<dbReference type="OrthoDB" id="7700717at2759"/>
<dbReference type="AlphaFoldDB" id="A0A7M7MFX9"/>
<feature type="compositionally biased region" description="Basic and acidic residues" evidence="1">
    <location>
        <begin position="299"/>
        <end position="316"/>
    </location>
</feature>
<feature type="compositionally biased region" description="Basic and acidic residues" evidence="1">
    <location>
        <begin position="12"/>
        <end position="30"/>
    </location>
</feature>
<protein>
    <submittedName>
        <fullName evidence="4">Uncharacterized protein LOC107963989</fullName>
    </submittedName>
</protein>
<accession>A0A7M7MFX9</accession>
<feature type="region of interest" description="Disordered" evidence="1">
    <location>
        <begin position="1"/>
        <end position="33"/>
    </location>
</feature>
<sequence>MTTLSPNHTRGKLTDEWNRRPMDDRREKSSHTATLTENNWSKEMYPNSVRYAKTTNNYEQEYTNERDIQFPEERSSVETVTELEETAVNKNNVQFHRYPEEMTYAAKPSVAKHNSAIHEKYQRFNDYSEYRMPEALSAMQKLQKLKELQMKRDISERYYTQEIKRLIGEYYFGPKITSPSVRSAGRLQSSSFHPSSADRLKHNLEPCGTMTTITRLDCGCIQETTRPIFTTTKGRVQRRNCTLSQEEKLLKLISLNPQEHLFPSLEQSKDRYHAKSKKRLNPRSHPKIPPAGDQEFEAENEKKAEEPESEIVEHVPRISSPQRKFSDTSATSY</sequence>